<dbReference type="OrthoDB" id="8117292at2"/>
<evidence type="ECO:0000259" key="2">
    <source>
        <dbReference type="Pfam" id="PF08327"/>
    </source>
</evidence>
<dbReference type="Proteomes" id="UP000480122">
    <property type="component" value="Unassembled WGS sequence"/>
</dbReference>
<gene>
    <name evidence="3" type="ORF">GLX25_13405</name>
</gene>
<sequence>MVSMTDNEPSVIDEGTFTVRRTIRIDAPVEKVWSAVTEPEHISRWFGRTVLEGTGVGAEGTMTFEGYGDVPIRVEAVDPPRSITYRWGNDDALGHLPDRVDEATSTVFTFTLEPVPGGPVADGPVSDGPIDGRADGATELTVVETGFDLTSDPAANMRAHGEGWVSELDKLVALFAEDGDALGGDALGRAREGAA</sequence>
<protein>
    <recommendedName>
        <fullName evidence="2">Activator of Hsp90 ATPase homologue 1/2-like C-terminal domain-containing protein</fullName>
    </recommendedName>
</protein>
<dbReference type="InterPro" id="IPR013538">
    <property type="entry name" value="ASHA1/2-like_C"/>
</dbReference>
<dbReference type="InterPro" id="IPR023393">
    <property type="entry name" value="START-like_dom_sf"/>
</dbReference>
<accession>A0A7C9LEL1</accession>
<evidence type="ECO:0000313" key="4">
    <source>
        <dbReference type="Proteomes" id="UP000480122"/>
    </source>
</evidence>
<feature type="domain" description="Activator of Hsp90 ATPase homologue 1/2-like C-terminal" evidence="2">
    <location>
        <begin position="26"/>
        <end position="118"/>
    </location>
</feature>
<dbReference type="Gene3D" id="3.30.530.20">
    <property type="match status" value="1"/>
</dbReference>
<proteinExistence type="inferred from homology"/>
<evidence type="ECO:0000313" key="3">
    <source>
        <dbReference type="EMBL" id="MUN08111.1"/>
    </source>
</evidence>
<comment type="similarity">
    <text evidence="1">Belongs to the AHA1 family.</text>
</comment>
<evidence type="ECO:0000256" key="1">
    <source>
        <dbReference type="ARBA" id="ARBA00006817"/>
    </source>
</evidence>
<name>A0A7C9LEL1_9MICO</name>
<reference evidence="3 4" key="1">
    <citation type="submission" date="2019-11" db="EMBL/GenBank/DDBJ databases">
        <title>Agromyces kandeliae sp. nov., isolated from mangrove soil.</title>
        <authorList>
            <person name="Wang R."/>
        </authorList>
    </citation>
    <scope>NUCLEOTIDE SEQUENCE [LARGE SCALE GENOMIC DNA]</scope>
    <source>
        <strain evidence="3 4">JCM 11431</strain>
    </source>
</reference>
<comment type="caution">
    <text evidence="3">The sequence shown here is derived from an EMBL/GenBank/DDBJ whole genome shotgun (WGS) entry which is preliminary data.</text>
</comment>
<dbReference type="EMBL" id="WODA01000023">
    <property type="protein sequence ID" value="MUN08111.1"/>
    <property type="molecule type" value="Genomic_DNA"/>
</dbReference>
<dbReference type="AlphaFoldDB" id="A0A7C9LEL1"/>
<organism evidence="3 4">
    <name type="scientific">Agromyces luteolus</name>
    <dbReference type="NCBI Taxonomy" id="88373"/>
    <lineage>
        <taxon>Bacteria</taxon>
        <taxon>Bacillati</taxon>
        <taxon>Actinomycetota</taxon>
        <taxon>Actinomycetes</taxon>
        <taxon>Micrococcales</taxon>
        <taxon>Microbacteriaceae</taxon>
        <taxon>Agromyces</taxon>
    </lineage>
</organism>
<dbReference type="SUPFAM" id="SSF55961">
    <property type="entry name" value="Bet v1-like"/>
    <property type="match status" value="1"/>
</dbReference>
<dbReference type="Pfam" id="PF08327">
    <property type="entry name" value="AHSA1"/>
    <property type="match status" value="1"/>
</dbReference>
<keyword evidence="4" id="KW-1185">Reference proteome</keyword>